<keyword evidence="2" id="KW-0560">Oxidoreductase</keyword>
<evidence type="ECO:0000256" key="1">
    <source>
        <dbReference type="ARBA" id="ARBA00005466"/>
    </source>
</evidence>
<dbReference type="Proteomes" id="UP000803844">
    <property type="component" value="Unassembled WGS sequence"/>
</dbReference>
<dbReference type="InterPro" id="IPR016169">
    <property type="entry name" value="FAD-bd_PCMH_sub2"/>
</dbReference>
<protein>
    <submittedName>
        <fullName evidence="5">FAD-binding domain-containing protein</fullName>
    </submittedName>
</protein>
<dbReference type="EMBL" id="MU032346">
    <property type="protein sequence ID" value="KAF3766646.1"/>
    <property type="molecule type" value="Genomic_DNA"/>
</dbReference>
<evidence type="ECO:0000256" key="2">
    <source>
        <dbReference type="ARBA" id="ARBA00023002"/>
    </source>
</evidence>
<accession>A0A9P4Y514</accession>
<sequence>MYKQSILLLASFLTGVLGQNTSAKSCKCVPGDDCWPSESAWQGLDEVVGGGLIKSTPIANACYPGQDEDLVDCDYVVNEWPVEAFQRANPLGRVLPYNVTCPPVNYTAGETPGDCILGINPVYAVNATTRAAINATSQFARQHNIRLVVTGTGHDLLGRSDGYGGLEVWLRYYRAGIEFQSTYTSSTHCSSPGWNGSAIRIDGNYEWQDVAKVAAANNVIVTTGGSIGVGAIGGWPSGGGHGPATHAYGFGADQILEAEVLLADGRIVTANACQNSDLYRSLRGGGPGYGITLSSTVKTYPNVDVVTAHHLTIVPPTEASNTSALLESIAFMLQKYPSLIDAGVGGYTYWYNHYPTVVVNNSTSGYTHSFWTIGSGEDVARAALDPVVEELQQQYNSSLLIQDNYVTYPDYWSFYDTEMGLDSPEGNTLIMSSRLIERNQTSNFSAVHSAVETISDALPGQYNSNCVLMVGGGQVAKDAADQFSGLLPAWRRVPYAIVTIRELPLQTTNEERQSIEQDMLAKGAYMKAFAPGTGAYMNEADRNDPDYIEDFYGSLYSTHLATKKKYDPNAHFYCPTCVGAEEFVESPDGPLCTA</sequence>
<keyword evidence="3" id="KW-0732">Signal</keyword>
<evidence type="ECO:0000256" key="3">
    <source>
        <dbReference type="SAM" id="SignalP"/>
    </source>
</evidence>
<dbReference type="InterPro" id="IPR050432">
    <property type="entry name" value="FAD-linked_Oxidoreductases_BP"/>
</dbReference>
<feature type="chain" id="PRO_5040407718" evidence="3">
    <location>
        <begin position="19"/>
        <end position="594"/>
    </location>
</feature>
<keyword evidence="6" id="KW-1185">Reference proteome</keyword>
<feature type="signal peptide" evidence="3">
    <location>
        <begin position="1"/>
        <end position="18"/>
    </location>
</feature>
<dbReference type="PROSITE" id="PS51387">
    <property type="entry name" value="FAD_PCMH"/>
    <property type="match status" value="1"/>
</dbReference>
<dbReference type="RefSeq" id="XP_040777607.1">
    <property type="nucleotide sequence ID" value="XM_040922531.1"/>
</dbReference>
<name>A0A9P4Y514_CRYP1</name>
<feature type="domain" description="FAD-binding PCMH-type" evidence="4">
    <location>
        <begin position="117"/>
        <end position="302"/>
    </location>
</feature>
<dbReference type="PANTHER" id="PTHR13878">
    <property type="entry name" value="GULONOLACTONE OXIDASE"/>
    <property type="match status" value="1"/>
</dbReference>
<dbReference type="Pfam" id="PF01565">
    <property type="entry name" value="FAD_binding_4"/>
    <property type="match status" value="1"/>
</dbReference>
<dbReference type="OrthoDB" id="9983560at2759"/>
<evidence type="ECO:0000313" key="6">
    <source>
        <dbReference type="Proteomes" id="UP000803844"/>
    </source>
</evidence>
<proteinExistence type="inferred from homology"/>
<organism evidence="5 6">
    <name type="scientific">Cryphonectria parasitica (strain ATCC 38755 / EP155)</name>
    <dbReference type="NCBI Taxonomy" id="660469"/>
    <lineage>
        <taxon>Eukaryota</taxon>
        <taxon>Fungi</taxon>
        <taxon>Dikarya</taxon>
        <taxon>Ascomycota</taxon>
        <taxon>Pezizomycotina</taxon>
        <taxon>Sordariomycetes</taxon>
        <taxon>Sordariomycetidae</taxon>
        <taxon>Diaporthales</taxon>
        <taxon>Cryphonectriaceae</taxon>
        <taxon>Cryphonectria-Endothia species complex</taxon>
        <taxon>Cryphonectria</taxon>
    </lineage>
</organism>
<comment type="caution">
    <text evidence="5">The sequence shown here is derived from an EMBL/GenBank/DDBJ whole genome shotgun (WGS) entry which is preliminary data.</text>
</comment>
<dbReference type="AlphaFoldDB" id="A0A9P4Y514"/>
<dbReference type="GO" id="GO:0071949">
    <property type="term" value="F:FAD binding"/>
    <property type="evidence" value="ECO:0007669"/>
    <property type="project" value="InterPro"/>
</dbReference>
<dbReference type="InterPro" id="IPR036318">
    <property type="entry name" value="FAD-bd_PCMH-like_sf"/>
</dbReference>
<reference evidence="5" key="1">
    <citation type="journal article" date="2020" name="Phytopathology">
        <title>Genome sequence of the chestnut blight fungus Cryphonectria parasitica EP155: A fundamental resource for an archetypical invasive plant pathogen.</title>
        <authorList>
            <person name="Crouch J.A."/>
            <person name="Dawe A."/>
            <person name="Aerts A."/>
            <person name="Barry K."/>
            <person name="Churchill A.C.L."/>
            <person name="Grimwood J."/>
            <person name="Hillman B."/>
            <person name="Milgroom M.G."/>
            <person name="Pangilinan J."/>
            <person name="Smith M."/>
            <person name="Salamov A."/>
            <person name="Schmutz J."/>
            <person name="Yadav J."/>
            <person name="Grigoriev I.V."/>
            <person name="Nuss D."/>
        </authorList>
    </citation>
    <scope>NUCLEOTIDE SEQUENCE</scope>
    <source>
        <strain evidence="5">EP155</strain>
    </source>
</reference>
<evidence type="ECO:0000259" key="4">
    <source>
        <dbReference type="PROSITE" id="PS51387"/>
    </source>
</evidence>
<gene>
    <name evidence="5" type="ORF">M406DRAFT_350192</name>
</gene>
<dbReference type="Gene3D" id="3.30.465.10">
    <property type="match status" value="1"/>
</dbReference>
<dbReference type="GO" id="GO:0016491">
    <property type="term" value="F:oxidoreductase activity"/>
    <property type="evidence" value="ECO:0007669"/>
    <property type="project" value="UniProtKB-KW"/>
</dbReference>
<dbReference type="PANTHER" id="PTHR13878:SF91">
    <property type="entry name" value="FAD BINDING DOMAIN PROTEIN (AFU_ORTHOLOGUE AFUA_6G12070)-RELATED"/>
    <property type="match status" value="1"/>
</dbReference>
<evidence type="ECO:0000313" key="5">
    <source>
        <dbReference type="EMBL" id="KAF3766646.1"/>
    </source>
</evidence>
<dbReference type="GeneID" id="63839660"/>
<dbReference type="InterPro" id="IPR006094">
    <property type="entry name" value="Oxid_FAD_bind_N"/>
</dbReference>
<comment type="similarity">
    <text evidence="1">Belongs to the oxygen-dependent FAD-linked oxidoreductase family.</text>
</comment>
<dbReference type="SUPFAM" id="SSF56176">
    <property type="entry name" value="FAD-binding/transporter-associated domain-like"/>
    <property type="match status" value="1"/>
</dbReference>
<dbReference type="InterPro" id="IPR016166">
    <property type="entry name" value="FAD-bd_PCMH"/>
</dbReference>